<feature type="region of interest" description="Disordered" evidence="1">
    <location>
        <begin position="1"/>
        <end position="107"/>
    </location>
</feature>
<proteinExistence type="predicted"/>
<feature type="compositionally biased region" description="Basic and acidic residues" evidence="1">
    <location>
        <begin position="136"/>
        <end position="156"/>
    </location>
</feature>
<evidence type="ECO:0000313" key="2">
    <source>
        <dbReference type="EMBL" id="CAH1231211.1"/>
    </source>
</evidence>
<evidence type="ECO:0000256" key="1">
    <source>
        <dbReference type="SAM" id="MobiDB-lite"/>
    </source>
</evidence>
<dbReference type="AlphaFoldDB" id="A0A8J9YKJ9"/>
<dbReference type="Proteomes" id="UP000838412">
    <property type="component" value="Chromosome 1"/>
</dbReference>
<dbReference type="EMBL" id="OV696686">
    <property type="protein sequence ID" value="CAH1231211.1"/>
    <property type="molecule type" value="Genomic_DNA"/>
</dbReference>
<gene>
    <name evidence="2" type="primary">Hypp370</name>
    <name evidence="2" type="ORF">BLAG_LOCUS1227</name>
</gene>
<protein>
    <submittedName>
        <fullName evidence="2">Hypp370 protein</fullName>
    </submittedName>
</protein>
<feature type="region of interest" description="Disordered" evidence="1">
    <location>
        <begin position="136"/>
        <end position="173"/>
    </location>
</feature>
<accession>A0A8J9YKJ9</accession>
<feature type="compositionally biased region" description="Polar residues" evidence="1">
    <location>
        <begin position="76"/>
        <end position="90"/>
    </location>
</feature>
<feature type="compositionally biased region" description="Basic and acidic residues" evidence="1">
    <location>
        <begin position="15"/>
        <end position="25"/>
    </location>
</feature>
<dbReference type="OrthoDB" id="10369122at2759"/>
<name>A0A8J9YKJ9_BRALA</name>
<sequence length="173" mass="18985">MIPGLPPTRARQKRSFKDEIMKRSVSDSGARLEPGTDRPSNSPPPSPSRTQLPEMLLQRAGCLEDPPVDKGGKLRSGNSRSVSVTGSSHRLSPVSPFSRDCQARSCPNSPLLRVRSVDSTLLPPTDIKGMVSFERELSDQMARTRLEEPQEYDPEKGGQGNKSPVRIVLPKVQ</sequence>
<keyword evidence="3" id="KW-1185">Reference proteome</keyword>
<organism evidence="2 3">
    <name type="scientific">Branchiostoma lanceolatum</name>
    <name type="common">Common lancelet</name>
    <name type="synonym">Amphioxus lanceolatum</name>
    <dbReference type="NCBI Taxonomy" id="7740"/>
    <lineage>
        <taxon>Eukaryota</taxon>
        <taxon>Metazoa</taxon>
        <taxon>Chordata</taxon>
        <taxon>Cephalochordata</taxon>
        <taxon>Leptocardii</taxon>
        <taxon>Amphioxiformes</taxon>
        <taxon>Branchiostomatidae</taxon>
        <taxon>Branchiostoma</taxon>
    </lineage>
</organism>
<evidence type="ECO:0000313" key="3">
    <source>
        <dbReference type="Proteomes" id="UP000838412"/>
    </source>
</evidence>
<reference evidence="2" key="1">
    <citation type="submission" date="2022-01" db="EMBL/GenBank/DDBJ databases">
        <authorList>
            <person name="Braso-Vives M."/>
        </authorList>
    </citation>
    <scope>NUCLEOTIDE SEQUENCE</scope>
</reference>